<feature type="chain" id="PRO_5001870697" description="Lipoprotein" evidence="1">
    <location>
        <begin position="22"/>
        <end position="138"/>
    </location>
</feature>
<dbReference type="EMBL" id="AVCI01000003">
    <property type="protein sequence ID" value="KFN44194.1"/>
    <property type="molecule type" value="Genomic_DNA"/>
</dbReference>
<keyword evidence="1" id="KW-0732">Signal</keyword>
<reference evidence="2 3" key="1">
    <citation type="submission" date="2013-09" db="EMBL/GenBank/DDBJ databases">
        <title>Genome sequencing of Arenimonas oryziterrae.</title>
        <authorList>
            <person name="Chen F."/>
            <person name="Wang G."/>
        </authorList>
    </citation>
    <scope>NUCLEOTIDE SEQUENCE [LARGE SCALE GENOMIC DNA]</scope>
    <source>
        <strain evidence="2 3">YC6267</strain>
    </source>
</reference>
<dbReference type="OrthoDB" id="6196416at2"/>
<name>A0A091AZW7_9GAMM</name>
<evidence type="ECO:0008006" key="4">
    <source>
        <dbReference type="Google" id="ProtNLM"/>
    </source>
</evidence>
<dbReference type="PROSITE" id="PS51257">
    <property type="entry name" value="PROKAR_LIPOPROTEIN"/>
    <property type="match status" value="1"/>
</dbReference>
<dbReference type="STRING" id="1121015.GCA_000420545_01889"/>
<dbReference type="PATRIC" id="fig|1121015.4.peg.929"/>
<accession>A0A091AZW7</accession>
<comment type="caution">
    <text evidence="2">The sequence shown here is derived from an EMBL/GenBank/DDBJ whole genome shotgun (WGS) entry which is preliminary data.</text>
</comment>
<dbReference type="eggNOG" id="ENOG5032RMU">
    <property type="taxonomic scope" value="Bacteria"/>
</dbReference>
<dbReference type="RefSeq" id="WP_022969506.1">
    <property type="nucleotide sequence ID" value="NZ_ATVD01000003.1"/>
</dbReference>
<feature type="signal peptide" evidence="1">
    <location>
        <begin position="1"/>
        <end position="21"/>
    </location>
</feature>
<evidence type="ECO:0000313" key="3">
    <source>
        <dbReference type="Proteomes" id="UP000029385"/>
    </source>
</evidence>
<gene>
    <name evidence="2" type="ORF">N789_07190</name>
</gene>
<proteinExistence type="predicted"/>
<evidence type="ECO:0000313" key="2">
    <source>
        <dbReference type="EMBL" id="KFN44194.1"/>
    </source>
</evidence>
<dbReference type="AlphaFoldDB" id="A0A091AZW7"/>
<evidence type="ECO:0000256" key="1">
    <source>
        <dbReference type="SAM" id="SignalP"/>
    </source>
</evidence>
<protein>
    <recommendedName>
        <fullName evidence="4">Lipoprotein</fullName>
    </recommendedName>
</protein>
<sequence>MKTLTALLLSACLAVSLTGCAGGPAKPRSADYALFDYNGAIRWSEFEQAYAFVDPAIRAEHPMTDLERERFKQVQITGYEVKLHDDSTPGVIEQTVEIRLIGKLTQAERVIVDHQRWRWDATAKRWWLISGLPDVSGN</sequence>
<organism evidence="2 3">
    <name type="scientific">Arenimonas oryziterrae DSM 21050 = YC6267</name>
    <dbReference type="NCBI Taxonomy" id="1121015"/>
    <lineage>
        <taxon>Bacteria</taxon>
        <taxon>Pseudomonadati</taxon>
        <taxon>Pseudomonadota</taxon>
        <taxon>Gammaproteobacteria</taxon>
        <taxon>Lysobacterales</taxon>
        <taxon>Lysobacteraceae</taxon>
        <taxon>Arenimonas</taxon>
    </lineage>
</organism>
<dbReference type="Proteomes" id="UP000029385">
    <property type="component" value="Unassembled WGS sequence"/>
</dbReference>
<keyword evidence="3" id="KW-1185">Reference proteome</keyword>